<organism evidence="2 3">
    <name type="scientific">Prunus armeniaca</name>
    <name type="common">Apricot</name>
    <name type="synonym">Armeniaca vulgaris</name>
    <dbReference type="NCBI Taxonomy" id="36596"/>
    <lineage>
        <taxon>Eukaryota</taxon>
        <taxon>Viridiplantae</taxon>
        <taxon>Streptophyta</taxon>
        <taxon>Embryophyta</taxon>
        <taxon>Tracheophyta</taxon>
        <taxon>Spermatophyta</taxon>
        <taxon>Magnoliopsida</taxon>
        <taxon>eudicotyledons</taxon>
        <taxon>Gunneridae</taxon>
        <taxon>Pentapetalae</taxon>
        <taxon>rosids</taxon>
        <taxon>fabids</taxon>
        <taxon>Rosales</taxon>
        <taxon>Rosaceae</taxon>
        <taxon>Amygdaloideae</taxon>
        <taxon>Amygdaleae</taxon>
        <taxon>Prunus</taxon>
    </lineage>
</organism>
<dbReference type="Proteomes" id="UP000507222">
    <property type="component" value="Unassembled WGS sequence"/>
</dbReference>
<accession>A0A6J5V1R8</accession>
<evidence type="ECO:0000313" key="3">
    <source>
        <dbReference type="Proteomes" id="UP000507222"/>
    </source>
</evidence>
<name>A0A6J5V1R8_PRUAR</name>
<evidence type="ECO:0000256" key="1">
    <source>
        <dbReference type="SAM" id="MobiDB-lite"/>
    </source>
</evidence>
<evidence type="ECO:0000313" key="2">
    <source>
        <dbReference type="EMBL" id="CAB4281335.1"/>
    </source>
</evidence>
<proteinExistence type="predicted"/>
<feature type="compositionally biased region" description="Polar residues" evidence="1">
    <location>
        <begin position="101"/>
        <end position="117"/>
    </location>
</feature>
<gene>
    <name evidence="2" type="ORF">CURHAP_LOCUS34377</name>
</gene>
<feature type="region of interest" description="Disordered" evidence="1">
    <location>
        <begin position="84"/>
        <end position="117"/>
    </location>
</feature>
<sequence>MEACHANVNGSMPCQHPKGKKAVLFSNKATKLLAITPIEIIGKKQDRLIVEIDGPGEVMLLVRILMLLMLITASFLSMQSAHVQAGSNAKETEGKAAMPTPCSNSGHNNVSEKTLNH</sequence>
<reference evidence="2 3" key="1">
    <citation type="submission" date="2020-05" db="EMBL/GenBank/DDBJ databases">
        <authorList>
            <person name="Campoy J."/>
            <person name="Schneeberger K."/>
            <person name="Spophaly S."/>
        </authorList>
    </citation>
    <scope>NUCLEOTIDE SEQUENCE [LARGE SCALE GENOMIC DNA]</scope>
    <source>
        <strain evidence="2">PruArmRojPasFocal</strain>
    </source>
</reference>
<protein>
    <submittedName>
        <fullName evidence="2">Uncharacterized protein</fullName>
    </submittedName>
</protein>
<dbReference type="AlphaFoldDB" id="A0A6J5V1R8"/>
<dbReference type="EMBL" id="CAEKDK010000005">
    <property type="protein sequence ID" value="CAB4281335.1"/>
    <property type="molecule type" value="Genomic_DNA"/>
</dbReference>